<evidence type="ECO:0000313" key="1">
    <source>
        <dbReference type="EMBL" id="KAF1923362.1"/>
    </source>
</evidence>
<protein>
    <recommendedName>
        <fullName evidence="3">RING-type domain-containing protein</fullName>
    </recommendedName>
</protein>
<dbReference type="GeneID" id="54356040"/>
<sequence length="302" mass="34417">MRALADTALTYLTREPQARSLRSSFGPLVRCLSDEAAPAATASYRGDGAAGANVPQAKAEIEKPPTTLPSLLRYVDHILMRDESLHNYPPYPAQKCISCNTQWDRVAIPSTFLPLSPCSHWIHYRCLIELAIRGGDSQKGTCHTCNTPLYEWDGINALTLAWRTDLPIEKDQTSAVSPKTYTLIASSKDWYEEECEFIEKLIERRFFNQLTKPSGFSDYSPDLVQCFNNTLSDLRLLERPTSKWLMWSTQTGSLLFGMLVAIKMQRFLTERHNKIKQTEAWVAWEEGCRKIQANILKEVHRE</sequence>
<dbReference type="EMBL" id="ML979006">
    <property type="protein sequence ID" value="KAF1923362.1"/>
    <property type="molecule type" value="Genomic_DNA"/>
</dbReference>
<reference evidence="1" key="1">
    <citation type="journal article" date="2020" name="Stud. Mycol.">
        <title>101 Dothideomycetes genomes: a test case for predicting lifestyles and emergence of pathogens.</title>
        <authorList>
            <person name="Haridas S."/>
            <person name="Albert R."/>
            <person name="Binder M."/>
            <person name="Bloem J."/>
            <person name="Labutti K."/>
            <person name="Salamov A."/>
            <person name="Andreopoulos B."/>
            <person name="Baker S."/>
            <person name="Barry K."/>
            <person name="Bills G."/>
            <person name="Bluhm B."/>
            <person name="Cannon C."/>
            <person name="Castanera R."/>
            <person name="Culley D."/>
            <person name="Daum C."/>
            <person name="Ezra D."/>
            <person name="Gonzalez J."/>
            <person name="Henrissat B."/>
            <person name="Kuo A."/>
            <person name="Liang C."/>
            <person name="Lipzen A."/>
            <person name="Lutzoni F."/>
            <person name="Magnuson J."/>
            <person name="Mondo S."/>
            <person name="Nolan M."/>
            <person name="Ohm R."/>
            <person name="Pangilinan J."/>
            <person name="Park H.-J."/>
            <person name="Ramirez L."/>
            <person name="Alfaro M."/>
            <person name="Sun H."/>
            <person name="Tritt A."/>
            <person name="Yoshinaga Y."/>
            <person name="Zwiers L.-H."/>
            <person name="Turgeon B."/>
            <person name="Goodwin S."/>
            <person name="Spatafora J."/>
            <person name="Crous P."/>
            <person name="Grigoriev I."/>
        </authorList>
    </citation>
    <scope>NUCLEOTIDE SEQUENCE</scope>
    <source>
        <strain evidence="1">CBS 183.55</strain>
    </source>
</reference>
<gene>
    <name evidence="1" type="ORF">M421DRAFT_96153</name>
</gene>
<dbReference type="OrthoDB" id="3793888at2759"/>
<dbReference type="RefSeq" id="XP_033443615.1">
    <property type="nucleotide sequence ID" value="XM_033598373.1"/>
</dbReference>
<dbReference type="Proteomes" id="UP000800082">
    <property type="component" value="Unassembled WGS sequence"/>
</dbReference>
<accession>A0A6A5R6N4</accession>
<organism evidence="1 2">
    <name type="scientific">Didymella exigua CBS 183.55</name>
    <dbReference type="NCBI Taxonomy" id="1150837"/>
    <lineage>
        <taxon>Eukaryota</taxon>
        <taxon>Fungi</taxon>
        <taxon>Dikarya</taxon>
        <taxon>Ascomycota</taxon>
        <taxon>Pezizomycotina</taxon>
        <taxon>Dothideomycetes</taxon>
        <taxon>Pleosporomycetidae</taxon>
        <taxon>Pleosporales</taxon>
        <taxon>Pleosporineae</taxon>
        <taxon>Didymellaceae</taxon>
        <taxon>Didymella</taxon>
    </lineage>
</organism>
<keyword evidence="2" id="KW-1185">Reference proteome</keyword>
<name>A0A6A5R6N4_9PLEO</name>
<dbReference type="SUPFAM" id="SSF57850">
    <property type="entry name" value="RING/U-box"/>
    <property type="match status" value="1"/>
</dbReference>
<evidence type="ECO:0000313" key="2">
    <source>
        <dbReference type="Proteomes" id="UP000800082"/>
    </source>
</evidence>
<dbReference type="AlphaFoldDB" id="A0A6A5R6N4"/>
<proteinExistence type="predicted"/>
<evidence type="ECO:0008006" key="3">
    <source>
        <dbReference type="Google" id="ProtNLM"/>
    </source>
</evidence>